<gene>
    <name evidence="2" type="ORF">QQ91_0010175</name>
</gene>
<dbReference type="Proteomes" id="UP000031561">
    <property type="component" value="Unassembled WGS sequence"/>
</dbReference>
<dbReference type="AlphaFoldDB" id="A0ABD4T414"/>
<protein>
    <submittedName>
        <fullName evidence="2">Uncharacterized protein</fullName>
    </submittedName>
</protein>
<name>A0ABD4T414_9CYAN</name>
<sequence>MAVRKSAASESSEVHAQTESKAPARETDAKKDRKSNTGEVVLYEQGRMVSYAPEPLPANRPIYPSNSALVPSESLPNGRPILAGSAQVASLDHLPHHRPVLRSQLDIVAMHGDRPVVSLHLPLKPSDSLPNNRPIATAPLLEEYNLMGFLD</sequence>
<feature type="compositionally biased region" description="Basic and acidic residues" evidence="1">
    <location>
        <begin position="12"/>
        <end position="36"/>
    </location>
</feature>
<proteinExistence type="predicted"/>
<evidence type="ECO:0000313" key="3">
    <source>
        <dbReference type="Proteomes" id="UP000031561"/>
    </source>
</evidence>
<dbReference type="EMBL" id="JTHE03000058">
    <property type="protein sequence ID" value="MCM1983188.1"/>
    <property type="molecule type" value="Genomic_DNA"/>
</dbReference>
<accession>A0ABD4T414</accession>
<comment type="caution">
    <text evidence="2">The sequence shown here is derived from an EMBL/GenBank/DDBJ whole genome shotgun (WGS) entry which is preliminary data.</text>
</comment>
<evidence type="ECO:0000313" key="2">
    <source>
        <dbReference type="EMBL" id="MCM1983188.1"/>
    </source>
</evidence>
<dbReference type="RefSeq" id="WP_236096155.1">
    <property type="nucleotide sequence ID" value="NZ_JTHE03000058.1"/>
</dbReference>
<evidence type="ECO:0000256" key="1">
    <source>
        <dbReference type="SAM" id="MobiDB-lite"/>
    </source>
</evidence>
<reference evidence="2 3" key="1">
    <citation type="journal article" date="2015" name="Genome Announc.">
        <title>Draft Genome Sequence of Filamentous Marine Cyanobacterium Lyngbya confervoides Strain BDU141951.</title>
        <authorList>
            <person name="Chandrababunaidu M.M."/>
            <person name="Sen D."/>
            <person name="Tripathy S."/>
        </authorList>
    </citation>
    <scope>NUCLEOTIDE SEQUENCE [LARGE SCALE GENOMIC DNA]</scope>
    <source>
        <strain evidence="2 3">BDU141951</strain>
    </source>
</reference>
<keyword evidence="3" id="KW-1185">Reference proteome</keyword>
<organism evidence="2 3">
    <name type="scientific">Lyngbya confervoides BDU141951</name>
    <dbReference type="NCBI Taxonomy" id="1574623"/>
    <lineage>
        <taxon>Bacteria</taxon>
        <taxon>Bacillati</taxon>
        <taxon>Cyanobacteriota</taxon>
        <taxon>Cyanophyceae</taxon>
        <taxon>Oscillatoriophycideae</taxon>
        <taxon>Oscillatoriales</taxon>
        <taxon>Microcoleaceae</taxon>
        <taxon>Lyngbya</taxon>
    </lineage>
</organism>
<feature type="region of interest" description="Disordered" evidence="1">
    <location>
        <begin position="1"/>
        <end position="41"/>
    </location>
</feature>